<protein>
    <recommendedName>
        <fullName evidence="7">HTH gntR-type domain-containing protein</fullName>
    </recommendedName>
</protein>
<evidence type="ECO:0000256" key="4">
    <source>
        <dbReference type="ARBA" id="ARBA00023125"/>
    </source>
</evidence>
<dbReference type="InterPro" id="IPR015421">
    <property type="entry name" value="PyrdxlP-dep_Trfase_major"/>
</dbReference>
<accession>A0A2J7YNY6</accession>
<keyword evidence="5" id="KW-0804">Transcription</keyword>
<dbReference type="Pfam" id="PF00155">
    <property type="entry name" value="Aminotran_1_2"/>
    <property type="match status" value="1"/>
</dbReference>
<evidence type="ECO:0000259" key="7">
    <source>
        <dbReference type="PROSITE" id="PS50949"/>
    </source>
</evidence>
<dbReference type="GO" id="GO:0030170">
    <property type="term" value="F:pyridoxal phosphate binding"/>
    <property type="evidence" value="ECO:0007669"/>
    <property type="project" value="InterPro"/>
</dbReference>
<evidence type="ECO:0000313" key="9">
    <source>
        <dbReference type="Proteomes" id="UP000236520"/>
    </source>
</evidence>
<evidence type="ECO:0000256" key="5">
    <source>
        <dbReference type="ARBA" id="ARBA00023163"/>
    </source>
</evidence>
<evidence type="ECO:0000256" key="2">
    <source>
        <dbReference type="ARBA" id="ARBA00022898"/>
    </source>
</evidence>
<dbReference type="SUPFAM" id="SSF53383">
    <property type="entry name" value="PLP-dependent transferases"/>
    <property type="match status" value="1"/>
</dbReference>
<dbReference type="SUPFAM" id="SSF46785">
    <property type="entry name" value="Winged helix' DNA-binding domain"/>
    <property type="match status" value="1"/>
</dbReference>
<dbReference type="Gene3D" id="3.40.640.10">
    <property type="entry name" value="Type I PLP-dependent aspartate aminotransferase-like (Major domain)"/>
    <property type="match status" value="1"/>
</dbReference>
<dbReference type="InterPro" id="IPR036390">
    <property type="entry name" value="WH_DNA-bd_sf"/>
</dbReference>
<dbReference type="Pfam" id="PF00392">
    <property type="entry name" value="GntR"/>
    <property type="match status" value="1"/>
</dbReference>
<dbReference type="PROSITE" id="PS50949">
    <property type="entry name" value="HTH_GNTR"/>
    <property type="match status" value="1"/>
</dbReference>
<dbReference type="PANTHER" id="PTHR46577">
    <property type="entry name" value="HTH-TYPE TRANSCRIPTIONAL REGULATORY PROTEIN GABR"/>
    <property type="match status" value="1"/>
</dbReference>
<comment type="caution">
    <text evidence="8">The sequence shown here is derived from an EMBL/GenBank/DDBJ whole genome shotgun (WGS) entry which is preliminary data.</text>
</comment>
<gene>
    <name evidence="8" type="ORF">SMF913_25213</name>
</gene>
<dbReference type="PANTHER" id="PTHR46577:SF1">
    <property type="entry name" value="HTH-TYPE TRANSCRIPTIONAL REGULATORY PROTEIN GABR"/>
    <property type="match status" value="1"/>
</dbReference>
<dbReference type="PRINTS" id="PR00035">
    <property type="entry name" value="HTHGNTR"/>
</dbReference>
<dbReference type="CDD" id="cd00609">
    <property type="entry name" value="AAT_like"/>
    <property type="match status" value="1"/>
</dbReference>
<reference evidence="8 9" key="1">
    <citation type="submission" date="2015-09" db="EMBL/GenBank/DDBJ databases">
        <title>Genome sequence, genome mining and natural product profiling of a biocontrol bacterium Streptomyces malaysiensis F913.</title>
        <authorList>
            <person name="Xu Y."/>
            <person name="Wei J."/>
            <person name="Xie J."/>
            <person name="Li T."/>
            <person name="Zhou Z."/>
        </authorList>
    </citation>
    <scope>NUCLEOTIDE SEQUENCE [LARGE SCALE GENOMIC DNA]</scope>
    <source>
        <strain evidence="8 9">F913</strain>
    </source>
</reference>
<dbReference type="InterPro" id="IPR051446">
    <property type="entry name" value="HTH_trans_reg/aminotransferase"/>
</dbReference>
<keyword evidence="4" id="KW-0238">DNA-binding</keyword>
<organism evidence="8 9">
    <name type="scientific">Streptomyces malaysiensis</name>
    <dbReference type="NCBI Taxonomy" id="92644"/>
    <lineage>
        <taxon>Bacteria</taxon>
        <taxon>Bacillati</taxon>
        <taxon>Actinomycetota</taxon>
        <taxon>Actinomycetes</taxon>
        <taxon>Kitasatosporales</taxon>
        <taxon>Streptomycetaceae</taxon>
        <taxon>Streptomyces</taxon>
        <taxon>Streptomyces violaceusniger group</taxon>
    </lineage>
</organism>
<dbReference type="AlphaFoldDB" id="A0A2J7YNY6"/>
<dbReference type="GO" id="GO:0003700">
    <property type="term" value="F:DNA-binding transcription factor activity"/>
    <property type="evidence" value="ECO:0007669"/>
    <property type="project" value="InterPro"/>
</dbReference>
<proteinExistence type="inferred from homology"/>
<keyword evidence="2" id="KW-0663">Pyridoxal phosphate</keyword>
<dbReference type="InterPro" id="IPR000524">
    <property type="entry name" value="Tscrpt_reg_HTH_GntR"/>
</dbReference>
<dbReference type="SMART" id="SM00345">
    <property type="entry name" value="HTH_GNTR"/>
    <property type="match status" value="1"/>
</dbReference>
<dbReference type="GO" id="GO:0003677">
    <property type="term" value="F:DNA binding"/>
    <property type="evidence" value="ECO:0007669"/>
    <property type="project" value="UniProtKB-KW"/>
</dbReference>
<comment type="similarity">
    <text evidence="1">In the C-terminal section; belongs to the class-I pyridoxal-phosphate-dependent aminotransferase family.</text>
</comment>
<dbReference type="InterPro" id="IPR004839">
    <property type="entry name" value="Aminotransferase_I/II_large"/>
</dbReference>
<dbReference type="CDD" id="cd07377">
    <property type="entry name" value="WHTH_GntR"/>
    <property type="match status" value="1"/>
</dbReference>
<feature type="region of interest" description="Disordered" evidence="6">
    <location>
        <begin position="446"/>
        <end position="466"/>
    </location>
</feature>
<keyword evidence="9" id="KW-1185">Reference proteome</keyword>
<evidence type="ECO:0000256" key="3">
    <source>
        <dbReference type="ARBA" id="ARBA00023015"/>
    </source>
</evidence>
<evidence type="ECO:0000256" key="6">
    <source>
        <dbReference type="SAM" id="MobiDB-lite"/>
    </source>
</evidence>
<name>A0A2J7YNY6_STRMQ</name>
<keyword evidence="3" id="KW-0805">Transcription regulation</keyword>
<dbReference type="InterPro" id="IPR015424">
    <property type="entry name" value="PyrdxlP-dep_Trfase"/>
</dbReference>
<dbReference type="RefSeq" id="WP_180990763.1">
    <property type="nucleotide sequence ID" value="NZ_JAJGMX010000150.1"/>
</dbReference>
<dbReference type="EMBL" id="LJIW01000002">
    <property type="protein sequence ID" value="PNG89748.1"/>
    <property type="molecule type" value="Genomic_DNA"/>
</dbReference>
<dbReference type="Proteomes" id="UP000236520">
    <property type="component" value="Unassembled WGS sequence"/>
</dbReference>
<dbReference type="InterPro" id="IPR036388">
    <property type="entry name" value="WH-like_DNA-bd_sf"/>
</dbReference>
<sequence length="466" mass="49553">MALPDRLVGWLTPYLAGRPVTHGLAEGLRGLILDGRLLPEVRLPSERALAEALGLSRATVTSAFDVLRGEGLLRSRPGDGTRIVLPSHRPYADPDGVARRGDAIDLTAAVLPAGDAVDEAMRHAAFQLSPFLTGAGVHPSGLDELRAVIADRYTRRGLPTTGEQVLITSGALHGWNLLLGAVASPGAHILVEQPTYPSVVDAVLAHRLRPLPLPVDEDGWDVSQLSSNRAALAHLTFDGHNPTGRWASDAERGAVLAALPRSTLVVCDETLVDFPHQAVTGTPTAALTGRTVVTLGSMSKTFWPGLRVGWIRGPVGLVSRIAAVRTGVDLGPAVVGQLAARHLLDRADQLLPARRRVVAARRSALLEALDTADWPHQRPGGGLSVWVDLGGISSTDLARLAPEHGVRVTPGPRFTVTGTHDRHLRLPFVLPPATLADAVRRLSEAATRAGRARRPSRQAPYSSWVV</sequence>
<evidence type="ECO:0000313" key="8">
    <source>
        <dbReference type="EMBL" id="PNG89748.1"/>
    </source>
</evidence>
<dbReference type="Gene3D" id="1.10.10.10">
    <property type="entry name" value="Winged helix-like DNA-binding domain superfamily/Winged helix DNA-binding domain"/>
    <property type="match status" value="1"/>
</dbReference>
<feature type="domain" description="HTH gntR-type" evidence="7">
    <location>
        <begin position="18"/>
        <end position="86"/>
    </location>
</feature>
<evidence type="ECO:0000256" key="1">
    <source>
        <dbReference type="ARBA" id="ARBA00005384"/>
    </source>
</evidence>